<dbReference type="Proteomes" id="UP000194236">
    <property type="component" value="Unassembled WGS sequence"/>
</dbReference>
<evidence type="ECO:0000313" key="2">
    <source>
        <dbReference type="EMBL" id="OTF69909.1"/>
    </source>
</evidence>
<keyword evidence="1" id="KW-1133">Transmembrane helix</keyword>
<feature type="transmembrane region" description="Helical" evidence="1">
    <location>
        <begin position="75"/>
        <end position="98"/>
    </location>
</feature>
<evidence type="ECO:0000256" key="1">
    <source>
        <dbReference type="SAM" id="Phobius"/>
    </source>
</evidence>
<keyword evidence="1" id="KW-0472">Membrane</keyword>
<comment type="caution">
    <text evidence="2">The sequence shown here is derived from an EMBL/GenBank/DDBJ whole genome shotgun (WGS) entry which is preliminary data.</text>
</comment>
<sequence length="121" mass="14365">MIIVPQIFPLFFFDYEQKRPLADLINSYSWSDALMITTSNLLWLCSISFIFYLSSTYNNIFIKDNLFIKTLSSHCFVPFARISFATYLIHVPLTWFIVHQTRFPQLRNELGTVSYHSFNIY</sequence>
<dbReference type="EMBL" id="MUJZ01068192">
    <property type="protein sequence ID" value="OTF69909.1"/>
    <property type="molecule type" value="Genomic_DNA"/>
</dbReference>
<evidence type="ECO:0000313" key="3">
    <source>
        <dbReference type="Proteomes" id="UP000194236"/>
    </source>
</evidence>
<protein>
    <submittedName>
        <fullName evidence="2">Uncharacterized protein</fullName>
    </submittedName>
</protein>
<proteinExistence type="predicted"/>
<keyword evidence="1" id="KW-0812">Transmembrane</keyword>
<keyword evidence="3" id="KW-1185">Reference proteome</keyword>
<accession>A0A1Y3AN88</accession>
<feature type="transmembrane region" description="Helical" evidence="1">
    <location>
        <begin position="33"/>
        <end position="54"/>
    </location>
</feature>
<dbReference type="OrthoDB" id="6504828at2759"/>
<organism evidence="2 3">
    <name type="scientific">Euroglyphus maynei</name>
    <name type="common">Mayne's house dust mite</name>
    <dbReference type="NCBI Taxonomy" id="6958"/>
    <lineage>
        <taxon>Eukaryota</taxon>
        <taxon>Metazoa</taxon>
        <taxon>Ecdysozoa</taxon>
        <taxon>Arthropoda</taxon>
        <taxon>Chelicerata</taxon>
        <taxon>Arachnida</taxon>
        <taxon>Acari</taxon>
        <taxon>Acariformes</taxon>
        <taxon>Sarcoptiformes</taxon>
        <taxon>Astigmata</taxon>
        <taxon>Psoroptidia</taxon>
        <taxon>Analgoidea</taxon>
        <taxon>Pyroglyphidae</taxon>
        <taxon>Pyroglyphinae</taxon>
        <taxon>Euroglyphus</taxon>
    </lineage>
</organism>
<gene>
    <name evidence="2" type="ORF">BLA29_008352</name>
</gene>
<name>A0A1Y3AN88_EURMA</name>
<dbReference type="AlphaFoldDB" id="A0A1Y3AN88"/>
<reference evidence="2 3" key="1">
    <citation type="submission" date="2017-03" db="EMBL/GenBank/DDBJ databases">
        <title>Genome Survey of Euroglyphus maynei.</title>
        <authorList>
            <person name="Arlian L.G."/>
            <person name="Morgan M.S."/>
            <person name="Rider S.D."/>
        </authorList>
    </citation>
    <scope>NUCLEOTIDE SEQUENCE [LARGE SCALE GENOMIC DNA]</scope>
    <source>
        <strain evidence="2">Arlian Lab</strain>
        <tissue evidence="2">Whole body</tissue>
    </source>
</reference>